<protein>
    <recommendedName>
        <fullName evidence="3">DUF1304 domain-containing protein</fullName>
    </recommendedName>
</protein>
<keyword evidence="1" id="KW-1133">Transmembrane helix</keyword>
<evidence type="ECO:0008006" key="3">
    <source>
        <dbReference type="Google" id="ProtNLM"/>
    </source>
</evidence>
<evidence type="ECO:0000313" key="2">
    <source>
        <dbReference type="EMBL" id="VAW89840.1"/>
    </source>
</evidence>
<dbReference type="InterPro" id="IPR009732">
    <property type="entry name" value="DUF1304"/>
</dbReference>
<evidence type="ECO:0000256" key="1">
    <source>
        <dbReference type="SAM" id="Phobius"/>
    </source>
</evidence>
<dbReference type="EMBL" id="UOFQ01000157">
    <property type="protein sequence ID" value="VAW89840.1"/>
    <property type="molecule type" value="Genomic_DNA"/>
</dbReference>
<feature type="transmembrane region" description="Helical" evidence="1">
    <location>
        <begin position="116"/>
        <end position="134"/>
    </location>
</feature>
<feature type="transmembrane region" description="Helical" evidence="1">
    <location>
        <begin position="88"/>
        <end position="110"/>
    </location>
</feature>
<feature type="transmembrane region" description="Helical" evidence="1">
    <location>
        <begin position="7"/>
        <end position="28"/>
    </location>
</feature>
<sequence length="139" mass="15302">MSKTAKGLLIYVIAFHLLAFVVEAFFWMNPAVYSSVLKDKDPLVNVDLYEQALILKMLFINQGFYNLMVAVGGILGFVLIAKGKESEGLYLLGYMSLFATVAGIALLFSAHAYAGAILQGVPAALAMFMIYPLLRRKTR</sequence>
<organism evidence="2">
    <name type="scientific">hydrothermal vent metagenome</name>
    <dbReference type="NCBI Taxonomy" id="652676"/>
    <lineage>
        <taxon>unclassified sequences</taxon>
        <taxon>metagenomes</taxon>
        <taxon>ecological metagenomes</taxon>
    </lineage>
</organism>
<feature type="transmembrane region" description="Helical" evidence="1">
    <location>
        <begin position="63"/>
        <end position="81"/>
    </location>
</feature>
<dbReference type="AlphaFoldDB" id="A0A3B0ZL42"/>
<name>A0A3B0ZL42_9ZZZZ</name>
<dbReference type="Pfam" id="PF06993">
    <property type="entry name" value="DUF1304"/>
    <property type="match status" value="1"/>
</dbReference>
<keyword evidence="1" id="KW-0812">Transmembrane</keyword>
<reference evidence="2" key="1">
    <citation type="submission" date="2018-06" db="EMBL/GenBank/DDBJ databases">
        <authorList>
            <person name="Zhirakovskaya E."/>
        </authorList>
    </citation>
    <scope>NUCLEOTIDE SEQUENCE</scope>
</reference>
<keyword evidence="1" id="KW-0472">Membrane</keyword>
<gene>
    <name evidence="2" type="ORF">MNBD_GAMMA17-196</name>
</gene>
<accession>A0A3B0ZL42</accession>
<proteinExistence type="predicted"/>